<organism evidence="2 3">
    <name type="scientific">Candidatus Entotheonella gemina</name>
    <dbReference type="NCBI Taxonomy" id="1429439"/>
    <lineage>
        <taxon>Bacteria</taxon>
        <taxon>Pseudomonadati</taxon>
        <taxon>Nitrospinota/Tectimicrobiota group</taxon>
        <taxon>Candidatus Tectimicrobiota</taxon>
        <taxon>Candidatus Entotheonellia</taxon>
        <taxon>Candidatus Entotheonellales</taxon>
        <taxon>Candidatus Entotheonellaceae</taxon>
        <taxon>Candidatus Entotheonella</taxon>
    </lineage>
</organism>
<comment type="caution">
    <text evidence="2">The sequence shown here is derived from an EMBL/GenBank/DDBJ whole genome shotgun (WGS) entry which is preliminary data.</text>
</comment>
<evidence type="ECO:0000259" key="1">
    <source>
        <dbReference type="Pfam" id="PF07929"/>
    </source>
</evidence>
<name>W4LFP5_9BACT</name>
<accession>W4LFP5</accession>
<gene>
    <name evidence="2" type="ORF">ETSY2_45570</name>
</gene>
<evidence type="ECO:0000313" key="2">
    <source>
        <dbReference type="EMBL" id="ETW96908.1"/>
    </source>
</evidence>
<proteinExistence type="predicted"/>
<dbReference type="Proteomes" id="UP000019140">
    <property type="component" value="Unassembled WGS sequence"/>
</dbReference>
<keyword evidence="3" id="KW-1185">Reference proteome</keyword>
<reference evidence="2 3" key="1">
    <citation type="journal article" date="2014" name="Nature">
        <title>An environmental bacterial taxon with a large and distinct metabolic repertoire.</title>
        <authorList>
            <person name="Wilson M.C."/>
            <person name="Mori T."/>
            <person name="Ruckert C."/>
            <person name="Uria A.R."/>
            <person name="Helf M.J."/>
            <person name="Takada K."/>
            <person name="Gernert C."/>
            <person name="Steffens U.A."/>
            <person name="Heycke N."/>
            <person name="Schmitt S."/>
            <person name="Rinke C."/>
            <person name="Helfrich E.J."/>
            <person name="Brachmann A.O."/>
            <person name="Gurgui C."/>
            <person name="Wakimoto T."/>
            <person name="Kracht M."/>
            <person name="Crusemann M."/>
            <person name="Hentschel U."/>
            <person name="Abe I."/>
            <person name="Matsunaga S."/>
            <person name="Kalinowski J."/>
            <person name="Takeyama H."/>
            <person name="Piel J."/>
        </authorList>
    </citation>
    <scope>NUCLEOTIDE SEQUENCE [LARGE SCALE GENOMIC DNA]</scope>
    <source>
        <strain evidence="3">TSY2</strain>
    </source>
</reference>
<dbReference type="Pfam" id="PF07929">
    <property type="entry name" value="PRiA4_ORF3"/>
    <property type="match status" value="1"/>
</dbReference>
<dbReference type="EMBL" id="AZHX01002123">
    <property type="protein sequence ID" value="ETW96908.1"/>
    <property type="molecule type" value="Genomic_DNA"/>
</dbReference>
<dbReference type="Gene3D" id="3.10.290.30">
    <property type="entry name" value="MM3350-like"/>
    <property type="match status" value="1"/>
</dbReference>
<feature type="domain" description="Plasmid pRiA4b Orf3-like" evidence="1">
    <location>
        <begin position="125"/>
        <end position="157"/>
    </location>
</feature>
<dbReference type="HOGENOM" id="CLU_1583494_0_0_7"/>
<dbReference type="AlphaFoldDB" id="W4LFP5"/>
<evidence type="ECO:0000313" key="3">
    <source>
        <dbReference type="Proteomes" id="UP000019140"/>
    </source>
</evidence>
<sequence length="168" mass="18473">MVRVEPPKQDRLQHAKHHCRQVGAPHAARAVVVFAADHGITQDALGGVIMCALRRRIGLPGEIPGRLTVVPAESTWGGSGGDEWAEALQEKAVLETAKYRGGALETGVVSRYAPCMDPSLKFPDIYQLRIVLRDISPLIWRRILVRDDTALAQLHDITGVEAFMPRPQ</sequence>
<dbReference type="SUPFAM" id="SSF159941">
    <property type="entry name" value="MM3350-like"/>
    <property type="match status" value="1"/>
</dbReference>
<dbReference type="InterPro" id="IPR024047">
    <property type="entry name" value="MM3350-like_sf"/>
</dbReference>
<protein>
    <recommendedName>
        <fullName evidence="1">Plasmid pRiA4b Orf3-like domain-containing protein</fullName>
    </recommendedName>
</protein>
<dbReference type="InterPro" id="IPR012912">
    <property type="entry name" value="Plasmid_pRiA4b_Orf3-like"/>
</dbReference>